<evidence type="ECO:0000256" key="4">
    <source>
        <dbReference type="HAMAP-Rule" id="MF_01930"/>
    </source>
</evidence>
<evidence type="ECO:0000256" key="1">
    <source>
        <dbReference type="ARBA" id="ARBA00005054"/>
    </source>
</evidence>
<organism evidence="6 7">
    <name type="scientific">Pirellula staleyi (strain ATCC 27377 / DSM 6068 / ICPB 4128)</name>
    <name type="common">Pirella staleyi</name>
    <dbReference type="NCBI Taxonomy" id="530564"/>
    <lineage>
        <taxon>Bacteria</taxon>
        <taxon>Pseudomonadati</taxon>
        <taxon>Planctomycetota</taxon>
        <taxon>Planctomycetia</taxon>
        <taxon>Pirellulales</taxon>
        <taxon>Pirellulaceae</taxon>
        <taxon>Pirellula</taxon>
    </lineage>
</organism>
<dbReference type="EC" id="2.1.2.2" evidence="4"/>
<evidence type="ECO:0000313" key="6">
    <source>
        <dbReference type="EMBL" id="ADB17940.1"/>
    </source>
</evidence>
<feature type="binding site" evidence="4">
    <location>
        <position position="108"/>
    </location>
    <ligand>
        <name>(6R)-10-formyltetrahydrofolate</name>
        <dbReference type="ChEBI" id="CHEBI:195366"/>
    </ligand>
</feature>
<dbReference type="InterPro" id="IPR036477">
    <property type="entry name" value="Formyl_transf_N_sf"/>
</dbReference>
<keyword evidence="7" id="KW-1185">Reference proteome</keyword>
<dbReference type="UniPathway" id="UPA00074">
    <property type="reaction ID" value="UER00126"/>
</dbReference>
<dbReference type="GO" id="GO:0005829">
    <property type="term" value="C:cytosol"/>
    <property type="evidence" value="ECO:0007669"/>
    <property type="project" value="TreeGrafter"/>
</dbReference>
<dbReference type="KEGG" id="psl:Psta_3276"/>
<dbReference type="PANTHER" id="PTHR43369">
    <property type="entry name" value="PHOSPHORIBOSYLGLYCINAMIDE FORMYLTRANSFERASE"/>
    <property type="match status" value="1"/>
</dbReference>
<dbReference type="PANTHER" id="PTHR43369:SF2">
    <property type="entry name" value="PHOSPHORIBOSYLGLYCINAMIDE FORMYLTRANSFERASE"/>
    <property type="match status" value="1"/>
</dbReference>
<comment type="similarity">
    <text evidence="4">Belongs to the GART family.</text>
</comment>
<evidence type="ECO:0000256" key="3">
    <source>
        <dbReference type="ARBA" id="ARBA00022755"/>
    </source>
</evidence>
<dbReference type="EMBL" id="CP001848">
    <property type="protein sequence ID" value="ADB17940.1"/>
    <property type="molecule type" value="Genomic_DNA"/>
</dbReference>
<keyword evidence="3 4" id="KW-0658">Purine biosynthesis</keyword>
<proteinExistence type="inferred from homology"/>
<feature type="active site" description="Proton donor" evidence="4">
    <location>
        <position position="110"/>
    </location>
</feature>
<dbReference type="AlphaFoldDB" id="D2QXA0"/>
<dbReference type="InterPro" id="IPR002376">
    <property type="entry name" value="Formyl_transf_N"/>
</dbReference>
<dbReference type="eggNOG" id="COG0299">
    <property type="taxonomic scope" value="Bacteria"/>
</dbReference>
<dbReference type="Gene3D" id="3.40.50.170">
    <property type="entry name" value="Formyl transferase, N-terminal domain"/>
    <property type="match status" value="1"/>
</dbReference>
<keyword evidence="2 4" id="KW-0808">Transferase</keyword>
<dbReference type="STRING" id="530564.Psta_3276"/>
<comment type="caution">
    <text evidence="4">Lacks conserved residue(s) required for the propagation of feature annotation.</text>
</comment>
<dbReference type="CDD" id="cd08645">
    <property type="entry name" value="FMT_core_GART"/>
    <property type="match status" value="1"/>
</dbReference>
<name>D2QXA0_PIRSD</name>
<evidence type="ECO:0000313" key="7">
    <source>
        <dbReference type="Proteomes" id="UP000001887"/>
    </source>
</evidence>
<dbReference type="InterPro" id="IPR004607">
    <property type="entry name" value="GART"/>
</dbReference>
<dbReference type="GO" id="GO:0006189">
    <property type="term" value="P:'de novo' IMP biosynthetic process"/>
    <property type="evidence" value="ECO:0007669"/>
    <property type="project" value="UniProtKB-UniRule"/>
</dbReference>
<dbReference type="Pfam" id="PF00551">
    <property type="entry name" value="Formyl_trans_N"/>
    <property type="match status" value="1"/>
</dbReference>
<accession>D2QXA0</accession>
<protein>
    <recommendedName>
        <fullName evidence="4">Phosphoribosylglycinamide formyltransferase</fullName>
        <ecNumber evidence="4">2.1.2.2</ecNumber>
    </recommendedName>
    <alternativeName>
        <fullName evidence="4">5'-phosphoribosylglycinamide transformylase</fullName>
    </alternativeName>
    <alternativeName>
        <fullName evidence="4">GAR transformylase</fullName>
        <shortName evidence="4">GART</shortName>
    </alternativeName>
</protein>
<comment type="function">
    <text evidence="4">Catalyzes the transfer of a formyl group from 10-formyltetrahydrofolate to 5-phospho-ribosyl-glycinamide (GAR), producing 5-phospho-ribosyl-N-formylglycinamide (FGAR) and tetrahydrofolate.</text>
</comment>
<evidence type="ECO:0000259" key="5">
    <source>
        <dbReference type="Pfam" id="PF00551"/>
    </source>
</evidence>
<feature type="site" description="Raises pKa of active site His" evidence="4">
    <location>
        <position position="151"/>
    </location>
</feature>
<dbReference type="HOGENOM" id="CLU_038395_1_3_0"/>
<dbReference type="HAMAP" id="MF_01930">
    <property type="entry name" value="PurN"/>
    <property type="match status" value="1"/>
</dbReference>
<sequence length="206" mass="21880">MTDKLPIAVFISGGGTTLRNLLGRIAEGKLEIDIRLVISSSPSAKGLDYASAAGITTLVVEKIPGTKAEVYSEQMFAPCREAGVKLVAMAGFLKHVLIPADFENRVLNIHPSLIPSFCGKGMYGPKVHQAAIAFGAKISGCTVHFVDNQYDHGPILLQQAVPVLPSDTADDLAHRVFEAECEIYPEAISLVAAGRVSVVGRKVVVV</sequence>
<comment type="pathway">
    <text evidence="1 4">Purine metabolism; IMP biosynthesis via de novo pathway; N(2)-formyl-N(1)-(5-phospho-D-ribosyl)glycinamide from N(1)-(5-phospho-D-ribosyl)glycinamide (10-formyl THF route): step 1/1.</text>
</comment>
<dbReference type="GO" id="GO:0004644">
    <property type="term" value="F:phosphoribosylglycinamide formyltransferase activity"/>
    <property type="evidence" value="ECO:0007669"/>
    <property type="project" value="UniProtKB-UniRule"/>
</dbReference>
<feature type="domain" description="Formyl transferase N-terminal" evidence="5">
    <location>
        <begin position="7"/>
        <end position="188"/>
    </location>
</feature>
<dbReference type="OrthoDB" id="9806170at2"/>
<dbReference type="Proteomes" id="UP000001887">
    <property type="component" value="Chromosome"/>
</dbReference>
<reference evidence="6 7" key="1">
    <citation type="journal article" date="2009" name="Stand. Genomic Sci.">
        <title>Complete genome sequence of Pirellula staleyi type strain (ATCC 27377).</title>
        <authorList>
            <person name="Clum A."/>
            <person name="Tindall B.J."/>
            <person name="Sikorski J."/>
            <person name="Ivanova N."/>
            <person name="Mavrommatis K."/>
            <person name="Lucas S."/>
            <person name="Glavina del Rio T."/>
            <person name="Nolan M."/>
            <person name="Chen F."/>
            <person name="Tice H."/>
            <person name="Pitluck S."/>
            <person name="Cheng J.F."/>
            <person name="Chertkov O."/>
            <person name="Brettin T."/>
            <person name="Han C."/>
            <person name="Detter J.C."/>
            <person name="Kuske C."/>
            <person name="Bruce D."/>
            <person name="Goodwin L."/>
            <person name="Ovchinikova G."/>
            <person name="Pati A."/>
            <person name="Mikhailova N."/>
            <person name="Chen A."/>
            <person name="Palaniappan K."/>
            <person name="Land M."/>
            <person name="Hauser L."/>
            <person name="Chang Y.J."/>
            <person name="Jeffries C.D."/>
            <person name="Chain P."/>
            <person name="Rohde M."/>
            <person name="Goker M."/>
            <person name="Bristow J."/>
            <person name="Eisen J.A."/>
            <person name="Markowitz V."/>
            <person name="Hugenholtz P."/>
            <person name="Kyrpides N.C."/>
            <person name="Klenk H.P."/>
            <person name="Lapidus A."/>
        </authorList>
    </citation>
    <scope>NUCLEOTIDE SEQUENCE [LARGE SCALE GENOMIC DNA]</scope>
    <source>
        <strain evidence="7">ATCC 27377 / DSM 6068 / ICPB 4128</strain>
    </source>
</reference>
<evidence type="ECO:0000256" key="2">
    <source>
        <dbReference type="ARBA" id="ARBA00022679"/>
    </source>
</evidence>
<dbReference type="SUPFAM" id="SSF53328">
    <property type="entry name" value="Formyltransferase"/>
    <property type="match status" value="1"/>
</dbReference>
<comment type="catalytic activity">
    <reaction evidence="4">
        <text>N(1)-(5-phospho-beta-D-ribosyl)glycinamide + (6R)-10-formyltetrahydrofolate = N(2)-formyl-N(1)-(5-phospho-beta-D-ribosyl)glycinamide + (6S)-5,6,7,8-tetrahydrofolate + H(+)</text>
        <dbReference type="Rhea" id="RHEA:15053"/>
        <dbReference type="ChEBI" id="CHEBI:15378"/>
        <dbReference type="ChEBI" id="CHEBI:57453"/>
        <dbReference type="ChEBI" id="CHEBI:143788"/>
        <dbReference type="ChEBI" id="CHEBI:147286"/>
        <dbReference type="ChEBI" id="CHEBI:195366"/>
        <dbReference type="EC" id="2.1.2.2"/>
    </reaction>
</comment>
<gene>
    <name evidence="4" type="primary">purN</name>
    <name evidence="6" type="ordered locus">Psta_3276</name>
</gene>
<feature type="binding site" evidence="4">
    <location>
        <position position="67"/>
    </location>
    <ligand>
        <name>(6R)-10-formyltetrahydrofolate</name>
        <dbReference type="ChEBI" id="CHEBI:195366"/>
    </ligand>
</feature>
<dbReference type="NCBIfam" id="TIGR00639">
    <property type="entry name" value="PurN"/>
    <property type="match status" value="1"/>
</dbReference>